<protein>
    <submittedName>
        <fullName evidence="3">Uncharacterized protein</fullName>
    </submittedName>
</protein>
<dbReference type="AlphaFoldDB" id="A0A2M9CDC2"/>
<dbReference type="RefSeq" id="WP_100423536.1">
    <property type="nucleotide sequence ID" value="NZ_BOOX01000007.1"/>
</dbReference>
<dbReference type="OrthoDB" id="5185521at2"/>
<feature type="compositionally biased region" description="Low complexity" evidence="1">
    <location>
        <begin position="388"/>
        <end position="435"/>
    </location>
</feature>
<feature type="transmembrane region" description="Helical" evidence="2">
    <location>
        <begin position="196"/>
        <end position="213"/>
    </location>
</feature>
<keyword evidence="2" id="KW-0812">Transmembrane</keyword>
<keyword evidence="4" id="KW-1185">Reference proteome</keyword>
<accession>A0A2M9CDC2</accession>
<evidence type="ECO:0000256" key="1">
    <source>
        <dbReference type="SAM" id="MobiDB-lite"/>
    </source>
</evidence>
<keyword evidence="2" id="KW-1133">Transmembrane helix</keyword>
<evidence type="ECO:0000313" key="4">
    <source>
        <dbReference type="Proteomes" id="UP000231693"/>
    </source>
</evidence>
<gene>
    <name evidence="3" type="ORF">CLV28_2369</name>
</gene>
<feature type="transmembrane region" description="Helical" evidence="2">
    <location>
        <begin position="225"/>
        <end position="246"/>
    </location>
</feature>
<feature type="region of interest" description="Disordered" evidence="1">
    <location>
        <begin position="349"/>
        <end position="435"/>
    </location>
</feature>
<comment type="caution">
    <text evidence="3">The sequence shown here is derived from an EMBL/GenBank/DDBJ whole genome shotgun (WGS) entry which is preliminary data.</text>
</comment>
<keyword evidence="2" id="KW-0472">Membrane</keyword>
<evidence type="ECO:0000313" key="3">
    <source>
        <dbReference type="EMBL" id="PJJ69893.1"/>
    </source>
</evidence>
<sequence length="435" mass="45705">MSTAHDAPTVPLATATLDPVADAVHDYALAVRARLGDLTDEQADELTDGLEADLAEALADASATGSARAVGARAANVSDGGSRLGPDLTAVFGPVDEYAAELRVAAGFTPVAAATTVPRGVRTYVRAAAQGAVARIVTTFEPVTSSRAWTSSIEFLRTLEPVWWVVRAWVAFAVAKWLLAWFGVSYTTRAYAPESVPAMLVLLAFVVVSVQWARGRWHLRRSPRWIGVTATAMLAVFTVSSVTAVASDLRSQPTYVQEAWEPSAGLVNDGNAVENLFVYDEDGNPVDRAQIFDDRGFPVTAQGVTGAWDSTRIWGLSGGWYYAPSFKDDGREVWNVYPLQIFGENAATESHDDAGWSTGMMPDGPNALRDAPRPFEKVAPLAPAGTRSATPSTDPSASPSDAATATPSATPSADSSASDTATATPAATPSGAPTS</sequence>
<proteinExistence type="predicted"/>
<feature type="transmembrane region" description="Helical" evidence="2">
    <location>
        <begin position="162"/>
        <end position="184"/>
    </location>
</feature>
<organism evidence="3 4">
    <name type="scientific">Sediminihabitans luteus</name>
    <dbReference type="NCBI Taxonomy" id="1138585"/>
    <lineage>
        <taxon>Bacteria</taxon>
        <taxon>Bacillati</taxon>
        <taxon>Actinomycetota</taxon>
        <taxon>Actinomycetes</taxon>
        <taxon>Micrococcales</taxon>
        <taxon>Cellulomonadaceae</taxon>
        <taxon>Sediminihabitans</taxon>
    </lineage>
</organism>
<dbReference type="Proteomes" id="UP000231693">
    <property type="component" value="Unassembled WGS sequence"/>
</dbReference>
<evidence type="ECO:0000256" key="2">
    <source>
        <dbReference type="SAM" id="Phobius"/>
    </source>
</evidence>
<reference evidence="3 4" key="1">
    <citation type="submission" date="2017-11" db="EMBL/GenBank/DDBJ databases">
        <title>Genomic Encyclopedia of Archaeal and Bacterial Type Strains, Phase II (KMG-II): From Individual Species to Whole Genera.</title>
        <authorList>
            <person name="Goeker M."/>
        </authorList>
    </citation>
    <scope>NUCLEOTIDE SEQUENCE [LARGE SCALE GENOMIC DNA]</scope>
    <source>
        <strain evidence="3 4">DSM 25478</strain>
    </source>
</reference>
<name>A0A2M9CDC2_9CELL</name>
<dbReference type="EMBL" id="PGFE01000004">
    <property type="protein sequence ID" value="PJJ69893.1"/>
    <property type="molecule type" value="Genomic_DNA"/>
</dbReference>